<dbReference type="EMBL" id="JACHIH010000025">
    <property type="protein sequence ID" value="MBB5048749.1"/>
    <property type="molecule type" value="Genomic_DNA"/>
</dbReference>
<dbReference type="Proteomes" id="UP000542353">
    <property type="component" value="Unassembled WGS sequence"/>
</dbReference>
<evidence type="ECO:0000313" key="2">
    <source>
        <dbReference type="EMBL" id="MBB5048749.1"/>
    </source>
</evidence>
<sequence length="48" mass="5874">MNSESSFNYFEFILLALFVCAWFILEWQGKRLDKKREAEKAKRESEKR</sequence>
<name>A0A7W7Z691_9BRAD</name>
<protein>
    <submittedName>
        <fullName evidence="2">Uncharacterized protein</fullName>
    </submittedName>
</protein>
<evidence type="ECO:0000313" key="3">
    <source>
        <dbReference type="Proteomes" id="UP000542353"/>
    </source>
</evidence>
<keyword evidence="3" id="KW-1185">Reference proteome</keyword>
<keyword evidence="1" id="KW-1133">Transmembrane helix</keyword>
<evidence type="ECO:0000256" key="1">
    <source>
        <dbReference type="SAM" id="Phobius"/>
    </source>
</evidence>
<dbReference type="AlphaFoldDB" id="A0A7W7Z691"/>
<keyword evidence="1" id="KW-0472">Membrane</keyword>
<feature type="transmembrane region" description="Helical" evidence="1">
    <location>
        <begin position="6"/>
        <end position="25"/>
    </location>
</feature>
<proteinExistence type="predicted"/>
<organism evidence="2 3">
    <name type="scientific">Rhodopseudomonas rhenobacensis</name>
    <dbReference type="NCBI Taxonomy" id="87461"/>
    <lineage>
        <taxon>Bacteria</taxon>
        <taxon>Pseudomonadati</taxon>
        <taxon>Pseudomonadota</taxon>
        <taxon>Alphaproteobacteria</taxon>
        <taxon>Hyphomicrobiales</taxon>
        <taxon>Nitrobacteraceae</taxon>
        <taxon>Rhodopseudomonas</taxon>
    </lineage>
</organism>
<reference evidence="2 3" key="1">
    <citation type="submission" date="2020-08" db="EMBL/GenBank/DDBJ databases">
        <title>Genomic Encyclopedia of Type Strains, Phase IV (KMG-IV): sequencing the most valuable type-strain genomes for metagenomic binning, comparative biology and taxonomic classification.</title>
        <authorList>
            <person name="Goeker M."/>
        </authorList>
    </citation>
    <scope>NUCLEOTIDE SEQUENCE [LARGE SCALE GENOMIC DNA]</scope>
    <source>
        <strain evidence="2 3">DSM 12706</strain>
    </source>
</reference>
<comment type="caution">
    <text evidence="2">The sequence shown here is derived from an EMBL/GenBank/DDBJ whole genome shotgun (WGS) entry which is preliminary data.</text>
</comment>
<keyword evidence="1" id="KW-0812">Transmembrane</keyword>
<dbReference type="RefSeq" id="WP_184259776.1">
    <property type="nucleotide sequence ID" value="NZ_JACHIH010000025.1"/>
</dbReference>
<gene>
    <name evidence="2" type="ORF">HNR60_003519</name>
</gene>
<accession>A0A7W7Z691</accession>